<sequence>MIRNSKIIGALHIKTAARVVICCLFYRFFSSAIIVLYTVLITRFPALEEYNISIRILPVQQHELTGEW</sequence>
<keyword evidence="1" id="KW-0812">Transmembrane</keyword>
<feature type="transmembrane region" description="Helical" evidence="1">
    <location>
        <begin position="20"/>
        <end position="40"/>
    </location>
</feature>
<reference evidence="2 3" key="1">
    <citation type="submission" date="2024-02" db="EMBL/GenBank/DDBJ databases">
        <title>High-quality chromosome-scale genome assembly of Pensacola bahiagrass (Paspalum notatum Flugge var. saurae).</title>
        <authorList>
            <person name="Vega J.M."/>
            <person name="Podio M."/>
            <person name="Orjuela J."/>
            <person name="Siena L.A."/>
            <person name="Pessino S.C."/>
            <person name="Combes M.C."/>
            <person name="Mariac C."/>
            <person name="Albertini E."/>
            <person name="Pupilli F."/>
            <person name="Ortiz J.P.A."/>
            <person name="Leblanc O."/>
        </authorList>
    </citation>
    <scope>NUCLEOTIDE SEQUENCE [LARGE SCALE GENOMIC DNA]</scope>
    <source>
        <strain evidence="2">R1</strain>
        <tissue evidence="2">Leaf</tissue>
    </source>
</reference>
<evidence type="ECO:0000256" key="1">
    <source>
        <dbReference type="SAM" id="Phobius"/>
    </source>
</evidence>
<dbReference type="Proteomes" id="UP001341281">
    <property type="component" value="Chromosome 06"/>
</dbReference>
<organism evidence="2 3">
    <name type="scientific">Paspalum notatum var. saurae</name>
    <dbReference type="NCBI Taxonomy" id="547442"/>
    <lineage>
        <taxon>Eukaryota</taxon>
        <taxon>Viridiplantae</taxon>
        <taxon>Streptophyta</taxon>
        <taxon>Embryophyta</taxon>
        <taxon>Tracheophyta</taxon>
        <taxon>Spermatophyta</taxon>
        <taxon>Magnoliopsida</taxon>
        <taxon>Liliopsida</taxon>
        <taxon>Poales</taxon>
        <taxon>Poaceae</taxon>
        <taxon>PACMAD clade</taxon>
        <taxon>Panicoideae</taxon>
        <taxon>Andropogonodae</taxon>
        <taxon>Paspaleae</taxon>
        <taxon>Paspalinae</taxon>
        <taxon>Paspalum</taxon>
    </lineage>
</organism>
<evidence type="ECO:0000313" key="2">
    <source>
        <dbReference type="EMBL" id="WVZ78734.1"/>
    </source>
</evidence>
<keyword evidence="1" id="KW-0472">Membrane</keyword>
<keyword evidence="1" id="KW-1133">Transmembrane helix</keyword>
<accession>A0AAQ3TQU6</accession>
<dbReference type="AlphaFoldDB" id="A0AAQ3TQU6"/>
<dbReference type="EMBL" id="CP144750">
    <property type="protein sequence ID" value="WVZ78734.1"/>
    <property type="molecule type" value="Genomic_DNA"/>
</dbReference>
<keyword evidence="3" id="KW-1185">Reference proteome</keyword>
<gene>
    <name evidence="2" type="ORF">U9M48_026394</name>
</gene>
<evidence type="ECO:0000313" key="3">
    <source>
        <dbReference type="Proteomes" id="UP001341281"/>
    </source>
</evidence>
<proteinExistence type="predicted"/>
<name>A0AAQ3TQU6_PASNO</name>
<protein>
    <submittedName>
        <fullName evidence="2">Uncharacterized protein</fullName>
    </submittedName>
</protein>